<dbReference type="InterPro" id="IPR007627">
    <property type="entry name" value="RNA_pol_sigma70_r2"/>
</dbReference>
<dbReference type="PANTHER" id="PTHR47756:SF2">
    <property type="entry name" value="BLL6612 PROTEIN"/>
    <property type="match status" value="1"/>
</dbReference>
<gene>
    <name evidence="8" type="ORF">GCM10022232_41310</name>
</gene>
<evidence type="ECO:0000313" key="9">
    <source>
        <dbReference type="Proteomes" id="UP001500456"/>
    </source>
</evidence>
<dbReference type="NCBIfam" id="TIGR02937">
    <property type="entry name" value="sigma70-ECF"/>
    <property type="match status" value="1"/>
</dbReference>
<feature type="domain" description="RNA polymerase sigma-70 region 2" evidence="5">
    <location>
        <begin position="9"/>
        <end position="74"/>
    </location>
</feature>
<dbReference type="SUPFAM" id="SSF88659">
    <property type="entry name" value="Sigma3 and sigma4 domains of RNA polymerase sigma factors"/>
    <property type="match status" value="1"/>
</dbReference>
<accession>A0ABP7RLP8</accession>
<dbReference type="EMBL" id="BAAAZX010000011">
    <property type="protein sequence ID" value="GAA3999330.1"/>
    <property type="molecule type" value="Genomic_DNA"/>
</dbReference>
<feature type="domain" description="RNA polymerase sigma factor 70 region 4 type 2" evidence="6">
    <location>
        <begin position="106"/>
        <end position="157"/>
    </location>
</feature>
<proteinExistence type="inferred from homology"/>
<dbReference type="PANTHER" id="PTHR47756">
    <property type="entry name" value="BLL6612 PROTEIN-RELATED"/>
    <property type="match status" value="1"/>
</dbReference>
<dbReference type="Pfam" id="PF04542">
    <property type="entry name" value="Sigma70_r2"/>
    <property type="match status" value="1"/>
</dbReference>
<keyword evidence="9" id="KW-1185">Reference proteome</keyword>
<evidence type="ECO:0000259" key="5">
    <source>
        <dbReference type="Pfam" id="PF04542"/>
    </source>
</evidence>
<dbReference type="InterPro" id="IPR036388">
    <property type="entry name" value="WH-like_DNA-bd_sf"/>
</dbReference>
<feature type="domain" description="DUF6596" evidence="7">
    <location>
        <begin position="175"/>
        <end position="268"/>
    </location>
</feature>
<evidence type="ECO:0000313" key="8">
    <source>
        <dbReference type="EMBL" id="GAA3999330.1"/>
    </source>
</evidence>
<dbReference type="SUPFAM" id="SSF88946">
    <property type="entry name" value="Sigma2 domain of RNA polymerase sigma factors"/>
    <property type="match status" value="1"/>
</dbReference>
<comment type="similarity">
    <text evidence="1">Belongs to the sigma-70 factor family. ECF subfamily.</text>
</comment>
<organism evidence="8 9">
    <name type="scientific">Streptomyces plumbiresistens</name>
    <dbReference type="NCBI Taxonomy" id="511811"/>
    <lineage>
        <taxon>Bacteria</taxon>
        <taxon>Bacillati</taxon>
        <taxon>Actinomycetota</taxon>
        <taxon>Actinomycetes</taxon>
        <taxon>Kitasatosporales</taxon>
        <taxon>Streptomycetaceae</taxon>
        <taxon>Streptomyces</taxon>
    </lineage>
</organism>
<keyword evidence="3" id="KW-0731">Sigma factor</keyword>
<dbReference type="InterPro" id="IPR046531">
    <property type="entry name" value="DUF6596"/>
</dbReference>
<dbReference type="Proteomes" id="UP001500456">
    <property type="component" value="Unassembled WGS sequence"/>
</dbReference>
<evidence type="ECO:0000259" key="7">
    <source>
        <dbReference type="Pfam" id="PF20239"/>
    </source>
</evidence>
<reference evidence="9" key="1">
    <citation type="journal article" date="2019" name="Int. J. Syst. Evol. Microbiol.">
        <title>The Global Catalogue of Microorganisms (GCM) 10K type strain sequencing project: providing services to taxonomists for standard genome sequencing and annotation.</title>
        <authorList>
            <consortium name="The Broad Institute Genomics Platform"/>
            <consortium name="The Broad Institute Genome Sequencing Center for Infectious Disease"/>
            <person name="Wu L."/>
            <person name="Ma J."/>
        </authorList>
    </citation>
    <scope>NUCLEOTIDE SEQUENCE [LARGE SCALE GENOMIC DNA]</scope>
    <source>
        <strain evidence="9">JCM 16924</strain>
    </source>
</reference>
<evidence type="ECO:0000256" key="1">
    <source>
        <dbReference type="ARBA" id="ARBA00010641"/>
    </source>
</evidence>
<dbReference type="InterPro" id="IPR014284">
    <property type="entry name" value="RNA_pol_sigma-70_dom"/>
</dbReference>
<name>A0ABP7RLP8_9ACTN</name>
<comment type="caution">
    <text evidence="8">The sequence shown here is derived from an EMBL/GenBank/DDBJ whole genome shotgun (WGS) entry which is preliminary data.</text>
</comment>
<dbReference type="Pfam" id="PF20239">
    <property type="entry name" value="DUF6596"/>
    <property type="match status" value="1"/>
</dbReference>
<evidence type="ECO:0000259" key="6">
    <source>
        <dbReference type="Pfam" id="PF08281"/>
    </source>
</evidence>
<dbReference type="Gene3D" id="1.10.1740.10">
    <property type="match status" value="1"/>
</dbReference>
<evidence type="ECO:0000256" key="4">
    <source>
        <dbReference type="ARBA" id="ARBA00023163"/>
    </source>
</evidence>
<sequence>MTVDIEAVFRAEYGRAVSVLVRFLGDIDLAEEAVQDAFTTAVQRWPETGVPPSPAGWIITTARNRAIDRLRREAGRDARHAEAALLHTWDAPPEEGPVRDDRLRLIFTCCHPALAPQAQVALTLRLLGGLSTARIARAFLVPEPTMAQRLVRAKAKIRDARIPYRVPRDADLPDRLQGVLAVVYLIFNEGYDGSAELCAEAVRLGRLLGDLMPDEPEAIGLLALMLLVESRRPARQDGDGVLVPLPEQDRGRWDRDLIAEGQSLVRRCLRRNRPGPYQIQAAIQAVHSDAPTADATDWGQILQLYDQLMAVAPGPVVALNRAVAVAEVAGPGPALDLVDVLDLERYHVFHAVRADLLRRLGRVAEAAAAYATAVALSESPAERAYLERVRRTLDPA</sequence>
<evidence type="ECO:0000256" key="2">
    <source>
        <dbReference type="ARBA" id="ARBA00023015"/>
    </source>
</evidence>
<protein>
    <submittedName>
        <fullName evidence="8">RNA polymerase sigma factor</fullName>
    </submittedName>
</protein>
<dbReference type="Gene3D" id="1.10.10.10">
    <property type="entry name" value="Winged helix-like DNA-binding domain superfamily/Winged helix DNA-binding domain"/>
    <property type="match status" value="1"/>
</dbReference>
<dbReference type="InterPro" id="IPR013324">
    <property type="entry name" value="RNA_pol_sigma_r3/r4-like"/>
</dbReference>
<keyword evidence="4" id="KW-0804">Transcription</keyword>
<dbReference type="Pfam" id="PF08281">
    <property type="entry name" value="Sigma70_r4_2"/>
    <property type="match status" value="1"/>
</dbReference>
<evidence type="ECO:0000256" key="3">
    <source>
        <dbReference type="ARBA" id="ARBA00023082"/>
    </source>
</evidence>
<keyword evidence="2" id="KW-0805">Transcription regulation</keyword>
<dbReference type="InterPro" id="IPR013249">
    <property type="entry name" value="RNA_pol_sigma70_r4_t2"/>
</dbReference>
<dbReference type="RefSeq" id="WP_345565172.1">
    <property type="nucleotide sequence ID" value="NZ_BAAAZX010000011.1"/>
</dbReference>
<dbReference type="InterPro" id="IPR013325">
    <property type="entry name" value="RNA_pol_sigma_r2"/>
</dbReference>